<evidence type="ECO:0000313" key="1">
    <source>
        <dbReference type="EMBL" id="QIL48552.1"/>
    </source>
</evidence>
<dbReference type="EMBL" id="CP049887">
    <property type="protein sequence ID" value="QIL48552.1"/>
    <property type="molecule type" value="Genomic_DNA"/>
</dbReference>
<dbReference type="AlphaFoldDB" id="A0A6G8AUC7"/>
<dbReference type="KEGG" id="vhy:G7082_08585"/>
<dbReference type="InterPro" id="IPR016181">
    <property type="entry name" value="Acyl_CoA_acyltransferase"/>
</dbReference>
<evidence type="ECO:0000313" key="2">
    <source>
        <dbReference type="Proteomes" id="UP000501747"/>
    </source>
</evidence>
<reference evidence="1 2" key="1">
    <citation type="submission" date="2020-03" db="EMBL/GenBank/DDBJ databases">
        <title>Vagococcus sp. nov., isolated from beetles.</title>
        <authorList>
            <person name="Hyun D.-W."/>
            <person name="Bae J.-W."/>
        </authorList>
    </citation>
    <scope>NUCLEOTIDE SEQUENCE [LARGE SCALE GENOMIC DNA]</scope>
    <source>
        <strain evidence="1 2">HDW17B</strain>
    </source>
</reference>
<dbReference type="SUPFAM" id="SSF55729">
    <property type="entry name" value="Acyl-CoA N-acyltransferases (Nat)"/>
    <property type="match status" value="1"/>
</dbReference>
<evidence type="ECO:0008006" key="3">
    <source>
        <dbReference type="Google" id="ProtNLM"/>
    </source>
</evidence>
<accession>A0A6G8AUC7</accession>
<name>A0A6G8AUC7_9ENTE</name>
<keyword evidence="2" id="KW-1185">Reference proteome</keyword>
<dbReference type="Gene3D" id="3.40.630.30">
    <property type="match status" value="1"/>
</dbReference>
<dbReference type="RefSeq" id="WP_166034690.1">
    <property type="nucleotide sequence ID" value="NZ_CP049887.1"/>
</dbReference>
<organism evidence="1 2">
    <name type="scientific">Vagococcus hydrophili</name>
    <dbReference type="NCBI Taxonomy" id="2714947"/>
    <lineage>
        <taxon>Bacteria</taxon>
        <taxon>Bacillati</taxon>
        <taxon>Bacillota</taxon>
        <taxon>Bacilli</taxon>
        <taxon>Lactobacillales</taxon>
        <taxon>Enterococcaceae</taxon>
        <taxon>Vagococcus</taxon>
    </lineage>
</organism>
<protein>
    <recommendedName>
        <fullName evidence="3">N-acetyltransferase domain-containing protein</fullName>
    </recommendedName>
</protein>
<proteinExistence type="predicted"/>
<dbReference type="Proteomes" id="UP000501747">
    <property type="component" value="Chromosome"/>
</dbReference>
<sequence>MFVTKKKYRSLEMMKEKDKSDYLGIMGEMRQEAKKDRVSLEAERVGIDAINQLNEDLDKKDYSIIGVEINRFRVPVAVVSSRDHQPANIMLYSLRNDTYQGIDNQPKLVISFNASDRELVIEDVLPIEEETKSGNGSILVTYLIKEARRYQCQMIKGTIKATCKEEFEKIAEFYEKNGFSVVYGEKKGEFDIELIL</sequence>
<gene>
    <name evidence="1" type="ORF">G7082_08585</name>
</gene>